<evidence type="ECO:0000256" key="2">
    <source>
        <dbReference type="SAM" id="MobiDB-lite"/>
    </source>
</evidence>
<protein>
    <submittedName>
        <fullName evidence="3">Uncharacterized protein</fullName>
    </submittedName>
</protein>
<evidence type="ECO:0000256" key="1">
    <source>
        <dbReference type="SAM" id="Coils"/>
    </source>
</evidence>
<evidence type="ECO:0000313" key="4">
    <source>
        <dbReference type="Proteomes" id="UP000887159"/>
    </source>
</evidence>
<dbReference type="EMBL" id="BMAU01021191">
    <property type="protein sequence ID" value="GFX96393.1"/>
    <property type="molecule type" value="Genomic_DNA"/>
</dbReference>
<comment type="caution">
    <text evidence="3">The sequence shown here is derived from an EMBL/GenBank/DDBJ whole genome shotgun (WGS) entry which is preliminary data.</text>
</comment>
<keyword evidence="1" id="KW-0175">Coiled coil</keyword>
<dbReference type="AlphaFoldDB" id="A0A8X6V6L5"/>
<accession>A0A8X6V6L5</accession>
<evidence type="ECO:0000313" key="3">
    <source>
        <dbReference type="EMBL" id="GFX96393.1"/>
    </source>
</evidence>
<feature type="coiled-coil region" evidence="1">
    <location>
        <begin position="257"/>
        <end position="333"/>
    </location>
</feature>
<feature type="region of interest" description="Disordered" evidence="2">
    <location>
        <begin position="393"/>
        <end position="414"/>
    </location>
</feature>
<keyword evidence="4" id="KW-1185">Reference proteome</keyword>
<reference evidence="3" key="1">
    <citation type="submission" date="2020-08" db="EMBL/GenBank/DDBJ databases">
        <title>Multicomponent nature underlies the extraordinary mechanical properties of spider dragline silk.</title>
        <authorList>
            <person name="Kono N."/>
            <person name="Nakamura H."/>
            <person name="Mori M."/>
            <person name="Yoshida Y."/>
            <person name="Ohtoshi R."/>
            <person name="Malay A.D."/>
            <person name="Moran D.A.P."/>
            <person name="Tomita M."/>
            <person name="Numata K."/>
            <person name="Arakawa K."/>
        </authorList>
    </citation>
    <scope>NUCLEOTIDE SEQUENCE</scope>
</reference>
<gene>
    <name evidence="3" type="ORF">TNCV_2055121</name>
</gene>
<feature type="compositionally biased region" description="Basic and acidic residues" evidence="2">
    <location>
        <begin position="393"/>
        <end position="407"/>
    </location>
</feature>
<proteinExistence type="predicted"/>
<organism evidence="3 4">
    <name type="scientific">Trichonephila clavipes</name>
    <name type="common">Golden silk orbweaver</name>
    <name type="synonym">Nephila clavipes</name>
    <dbReference type="NCBI Taxonomy" id="2585209"/>
    <lineage>
        <taxon>Eukaryota</taxon>
        <taxon>Metazoa</taxon>
        <taxon>Ecdysozoa</taxon>
        <taxon>Arthropoda</taxon>
        <taxon>Chelicerata</taxon>
        <taxon>Arachnida</taxon>
        <taxon>Araneae</taxon>
        <taxon>Araneomorphae</taxon>
        <taxon>Entelegynae</taxon>
        <taxon>Araneoidea</taxon>
        <taxon>Nephilidae</taxon>
        <taxon>Trichonephila</taxon>
    </lineage>
</organism>
<sequence length="414" mass="48013">MQKDMEDEERAAVVKQDNLRAILKNRHGMVLFKRVMKILCKHVEEDGKRILGSEKVYLIILQGAIPLQIKQENAPKRRCGERQKPVEVKVPAEDVNDPDGLEFLGKYEMQASALNDEYVHAEHYEKIDGDIEIIYKKIVVVHDMVEEMQGDIKEKKDLERETPSMKSGNRKKRAHEEVDCLMEDRYIFNNYSSWSYCQEVPPHQLMEDDSSHGSSHHHTSYTKAFGGGPCNFEPWSSDEKDTLASAPYPNYHTNNDIEDEERAAVVKENDIEDEERAAVVKENDIEDEERAAVVKENDIEDEERAAVVKENDIEDEERAAVVKENDIEDEERAAVVKEKIITLYFEDSHGIQTFIRGTIKLIKSFEKGDGKFIPMSEKMYRFYQRDGELKQIKQENAPKRHCAERQKPVRKPMQ</sequence>
<name>A0A8X6V6L5_TRICX</name>
<dbReference type="Proteomes" id="UP000887159">
    <property type="component" value="Unassembled WGS sequence"/>
</dbReference>